<evidence type="ECO:0000256" key="1">
    <source>
        <dbReference type="ARBA" id="ARBA00004141"/>
    </source>
</evidence>
<evidence type="ECO:0000256" key="4">
    <source>
        <dbReference type="ARBA" id="ARBA00023136"/>
    </source>
</evidence>
<keyword evidence="8" id="KW-0436">Ligase</keyword>
<evidence type="ECO:0000313" key="8">
    <source>
        <dbReference type="EMBL" id="MDR7361988.1"/>
    </source>
</evidence>
<dbReference type="Pfam" id="PF04932">
    <property type="entry name" value="Wzy_C"/>
    <property type="match status" value="1"/>
</dbReference>
<dbReference type="PANTHER" id="PTHR37422">
    <property type="entry name" value="TEICHURONIC ACID BIOSYNTHESIS PROTEIN TUAE"/>
    <property type="match status" value="1"/>
</dbReference>
<feature type="transmembrane region" description="Helical" evidence="6">
    <location>
        <begin position="162"/>
        <end position="181"/>
    </location>
</feature>
<gene>
    <name evidence="8" type="ORF">J2S63_001541</name>
</gene>
<keyword evidence="4 6" id="KW-0472">Membrane</keyword>
<evidence type="ECO:0000259" key="7">
    <source>
        <dbReference type="Pfam" id="PF04932"/>
    </source>
</evidence>
<keyword evidence="2 6" id="KW-0812">Transmembrane</keyword>
<feature type="domain" description="O-antigen ligase-related" evidence="7">
    <location>
        <begin position="194"/>
        <end position="330"/>
    </location>
</feature>
<dbReference type="InterPro" id="IPR051533">
    <property type="entry name" value="WaaL-like"/>
</dbReference>
<dbReference type="Proteomes" id="UP001183648">
    <property type="component" value="Unassembled WGS sequence"/>
</dbReference>
<dbReference type="RefSeq" id="WP_310300816.1">
    <property type="nucleotide sequence ID" value="NZ_BAAAPS010000008.1"/>
</dbReference>
<name>A0ABU2BTN2_9ACTN</name>
<sequence>MNDDRFAHSRRRAAPIGDRAFASLVFVYASLLPFESISVSGIGLARIPGLVLTVVGGIIALIRPGVSFTIPPLIFAPGMLALASYFWSVDPSATVEKSLTYASLGLITALLIMLGTHRSVKAAIGGLSVGATLAAFQVLRGYETQVFQINDEIRSSAAHANANDLAALFAVVGALVLGIALKTQRRTSYLYLAVALVCFGATVLTASRTAVASVLVAVVVGTSWGAKRLGRRLLTLASLGACAFFVLSAVDLRILDRLRGTGDSVAAGDLNARVPLWRAGIEGWLDRPLTGWGSGSFPEIAFRHIGVRDAAHNTGVSVLAELGIFGGAILVVLIFAGMQAAWRASDPGLRLGFLLAELVLVINMALLSWDHRKLPWLILSLVLLERRLNSSGKRGAETVAGDVHTAESGSGLPRRGRTEPSECT</sequence>
<proteinExistence type="predicted"/>
<reference evidence="8 9" key="1">
    <citation type="submission" date="2023-07" db="EMBL/GenBank/DDBJ databases">
        <title>Sequencing the genomes of 1000 actinobacteria strains.</title>
        <authorList>
            <person name="Klenk H.-P."/>
        </authorList>
    </citation>
    <scope>NUCLEOTIDE SEQUENCE [LARGE SCALE GENOMIC DNA]</scope>
    <source>
        <strain evidence="8 9">DSM 19426</strain>
    </source>
</reference>
<evidence type="ECO:0000256" key="2">
    <source>
        <dbReference type="ARBA" id="ARBA00022692"/>
    </source>
</evidence>
<dbReference type="GO" id="GO:0016874">
    <property type="term" value="F:ligase activity"/>
    <property type="evidence" value="ECO:0007669"/>
    <property type="project" value="UniProtKB-KW"/>
</dbReference>
<dbReference type="InterPro" id="IPR007016">
    <property type="entry name" value="O-antigen_ligase-rel_domated"/>
</dbReference>
<feature type="transmembrane region" description="Helical" evidence="6">
    <location>
        <begin position="122"/>
        <end position="142"/>
    </location>
</feature>
<evidence type="ECO:0000256" key="3">
    <source>
        <dbReference type="ARBA" id="ARBA00022989"/>
    </source>
</evidence>
<feature type="transmembrane region" description="Helical" evidence="6">
    <location>
        <begin position="20"/>
        <end position="37"/>
    </location>
</feature>
<organism evidence="8 9">
    <name type="scientific">Nocardioides marmoribigeumensis</name>
    <dbReference type="NCBI Taxonomy" id="433649"/>
    <lineage>
        <taxon>Bacteria</taxon>
        <taxon>Bacillati</taxon>
        <taxon>Actinomycetota</taxon>
        <taxon>Actinomycetes</taxon>
        <taxon>Propionibacteriales</taxon>
        <taxon>Nocardioidaceae</taxon>
        <taxon>Nocardioides</taxon>
    </lineage>
</organism>
<evidence type="ECO:0000256" key="5">
    <source>
        <dbReference type="SAM" id="MobiDB-lite"/>
    </source>
</evidence>
<comment type="caution">
    <text evidence="8">The sequence shown here is derived from an EMBL/GenBank/DDBJ whole genome shotgun (WGS) entry which is preliminary data.</text>
</comment>
<dbReference type="PANTHER" id="PTHR37422:SF13">
    <property type="entry name" value="LIPOPOLYSACCHARIDE BIOSYNTHESIS PROTEIN PA4999-RELATED"/>
    <property type="match status" value="1"/>
</dbReference>
<feature type="transmembrane region" description="Helical" evidence="6">
    <location>
        <begin position="99"/>
        <end position="115"/>
    </location>
</feature>
<comment type="subcellular location">
    <subcellularLocation>
        <location evidence="1">Membrane</location>
        <topology evidence="1">Multi-pass membrane protein</topology>
    </subcellularLocation>
</comment>
<feature type="region of interest" description="Disordered" evidence="5">
    <location>
        <begin position="395"/>
        <end position="424"/>
    </location>
</feature>
<evidence type="ECO:0000313" key="9">
    <source>
        <dbReference type="Proteomes" id="UP001183648"/>
    </source>
</evidence>
<keyword evidence="3 6" id="KW-1133">Transmembrane helix</keyword>
<feature type="transmembrane region" description="Helical" evidence="6">
    <location>
        <begin position="318"/>
        <end position="342"/>
    </location>
</feature>
<protein>
    <submittedName>
        <fullName evidence="8">O-antigen ligase</fullName>
    </submittedName>
</protein>
<dbReference type="EMBL" id="JAVDYG010000001">
    <property type="protein sequence ID" value="MDR7361988.1"/>
    <property type="molecule type" value="Genomic_DNA"/>
</dbReference>
<feature type="transmembrane region" description="Helical" evidence="6">
    <location>
        <begin position="188"/>
        <end position="221"/>
    </location>
</feature>
<feature type="transmembrane region" description="Helical" evidence="6">
    <location>
        <begin position="233"/>
        <end position="250"/>
    </location>
</feature>
<feature type="transmembrane region" description="Helical" evidence="6">
    <location>
        <begin position="69"/>
        <end position="87"/>
    </location>
</feature>
<feature type="transmembrane region" description="Helical" evidence="6">
    <location>
        <begin position="348"/>
        <end position="369"/>
    </location>
</feature>
<accession>A0ABU2BTN2</accession>
<feature type="transmembrane region" description="Helical" evidence="6">
    <location>
        <begin position="43"/>
        <end position="62"/>
    </location>
</feature>
<keyword evidence="9" id="KW-1185">Reference proteome</keyword>
<evidence type="ECO:0000256" key="6">
    <source>
        <dbReference type="SAM" id="Phobius"/>
    </source>
</evidence>